<evidence type="ECO:0000256" key="3">
    <source>
        <dbReference type="ARBA" id="ARBA00022692"/>
    </source>
</evidence>
<evidence type="ECO:0000256" key="2">
    <source>
        <dbReference type="ARBA" id="ARBA00022448"/>
    </source>
</evidence>
<protein>
    <submittedName>
        <fullName evidence="7">Manganese transport protein</fullName>
    </submittedName>
</protein>
<gene>
    <name evidence="7" type="ORF">J2S35_001535</name>
</gene>
<dbReference type="PANTHER" id="PTHR11706:SF33">
    <property type="entry name" value="NATURAL RESISTANCE-ASSOCIATED MACROPHAGE PROTEIN 2"/>
    <property type="match status" value="1"/>
</dbReference>
<dbReference type="Proteomes" id="UP001247307">
    <property type="component" value="Unassembled WGS sequence"/>
</dbReference>
<name>A0AAE3YI22_9MICC</name>
<keyword evidence="8" id="KW-1185">Reference proteome</keyword>
<dbReference type="PANTHER" id="PTHR11706">
    <property type="entry name" value="SOLUTE CARRIER PROTEIN FAMILY 11 MEMBER"/>
    <property type="match status" value="1"/>
</dbReference>
<dbReference type="RefSeq" id="WP_309851855.1">
    <property type="nucleotide sequence ID" value="NZ_BAAAIU010000020.1"/>
</dbReference>
<accession>A0AAE3YI22</accession>
<dbReference type="EMBL" id="JAVDUI010000001">
    <property type="protein sequence ID" value="MDR6892595.1"/>
    <property type="molecule type" value="Genomic_DNA"/>
</dbReference>
<dbReference type="AlphaFoldDB" id="A0AAE3YI22"/>
<evidence type="ECO:0000256" key="4">
    <source>
        <dbReference type="ARBA" id="ARBA00022989"/>
    </source>
</evidence>
<comment type="caution">
    <text evidence="7">The sequence shown here is derived from an EMBL/GenBank/DDBJ whole genome shotgun (WGS) entry which is preliminary data.</text>
</comment>
<organism evidence="7 8">
    <name type="scientific">Falsarthrobacter nasiphocae</name>
    <dbReference type="NCBI Taxonomy" id="189863"/>
    <lineage>
        <taxon>Bacteria</taxon>
        <taxon>Bacillati</taxon>
        <taxon>Actinomycetota</taxon>
        <taxon>Actinomycetes</taxon>
        <taxon>Micrococcales</taxon>
        <taxon>Micrococcaceae</taxon>
        <taxon>Falsarthrobacter</taxon>
    </lineage>
</organism>
<feature type="transmembrane region" description="Helical" evidence="6">
    <location>
        <begin position="145"/>
        <end position="165"/>
    </location>
</feature>
<proteinExistence type="predicted"/>
<feature type="transmembrane region" description="Helical" evidence="6">
    <location>
        <begin position="35"/>
        <end position="54"/>
    </location>
</feature>
<evidence type="ECO:0000313" key="8">
    <source>
        <dbReference type="Proteomes" id="UP001247307"/>
    </source>
</evidence>
<dbReference type="GO" id="GO:0034755">
    <property type="term" value="P:iron ion transmembrane transport"/>
    <property type="evidence" value="ECO:0007669"/>
    <property type="project" value="TreeGrafter"/>
</dbReference>
<evidence type="ECO:0000313" key="7">
    <source>
        <dbReference type="EMBL" id="MDR6892595.1"/>
    </source>
</evidence>
<dbReference type="GO" id="GO:0005886">
    <property type="term" value="C:plasma membrane"/>
    <property type="evidence" value="ECO:0007669"/>
    <property type="project" value="TreeGrafter"/>
</dbReference>
<dbReference type="InterPro" id="IPR001046">
    <property type="entry name" value="NRAMP_fam"/>
</dbReference>
<keyword evidence="5 6" id="KW-0472">Membrane</keyword>
<feature type="transmembrane region" description="Helical" evidence="6">
    <location>
        <begin position="230"/>
        <end position="254"/>
    </location>
</feature>
<feature type="transmembrane region" description="Helical" evidence="6">
    <location>
        <begin position="185"/>
        <end position="209"/>
    </location>
</feature>
<comment type="subcellular location">
    <subcellularLocation>
        <location evidence="1">Membrane</location>
        <topology evidence="1">Multi-pass membrane protein</topology>
    </subcellularLocation>
</comment>
<reference evidence="7" key="1">
    <citation type="submission" date="2023-07" db="EMBL/GenBank/DDBJ databases">
        <title>Sequencing the genomes of 1000 actinobacteria strains.</title>
        <authorList>
            <person name="Klenk H.-P."/>
        </authorList>
    </citation>
    <scope>NUCLEOTIDE SEQUENCE</scope>
    <source>
        <strain evidence="7">DSM 13988</strain>
    </source>
</reference>
<sequence length="404" mass="41520">MSKSRLILLLGPALVAAVAYVDPGNVAANMASGAQYGYLLVWVLVAANAMAALVQYQSAKLGLVTGGTLPEHIARAVGPRWRWPYWVQAELAIIATDMAEVIGGAVALHILWGVPLWAGGLVMGVFSVLLLLARDARGQRAFEAVIVAMLAVVAAGFLAGLVVSAPAPRDVAAGLVPRFEGVGSVLLAASMLGATVMPHAVYVHSDLALKRHGRIRSRGEGRRLLAATRWDVGLALAVAGAVNIGMLVTAAATLRGVDGVDTLEGAAAAIAEQFGAVVGVMFAVGLLASGLASTVVGAYSGDVVMGGFLGRRVPMWLRRCVSIIPAVGLLWMGADPTAALVLSQAVLSFAVPFALIPLCGFTRSRALMGEYADPRWVAVLAGLGAFLIVALNGALLVLLAAGVE</sequence>
<dbReference type="GO" id="GO:0015086">
    <property type="term" value="F:cadmium ion transmembrane transporter activity"/>
    <property type="evidence" value="ECO:0007669"/>
    <property type="project" value="TreeGrafter"/>
</dbReference>
<dbReference type="GO" id="GO:0005384">
    <property type="term" value="F:manganese ion transmembrane transporter activity"/>
    <property type="evidence" value="ECO:0007669"/>
    <property type="project" value="TreeGrafter"/>
</dbReference>
<dbReference type="NCBIfam" id="NF037982">
    <property type="entry name" value="Nramp_1"/>
    <property type="match status" value="1"/>
</dbReference>
<keyword evidence="3 6" id="KW-0812">Transmembrane</keyword>
<dbReference type="Pfam" id="PF01566">
    <property type="entry name" value="Nramp"/>
    <property type="match status" value="1"/>
</dbReference>
<keyword evidence="2" id="KW-0813">Transport</keyword>
<feature type="transmembrane region" description="Helical" evidence="6">
    <location>
        <begin position="376"/>
        <end position="401"/>
    </location>
</feature>
<dbReference type="PRINTS" id="PR00447">
    <property type="entry name" value="NATRESASSCMP"/>
</dbReference>
<evidence type="ECO:0000256" key="6">
    <source>
        <dbReference type="SAM" id="Phobius"/>
    </source>
</evidence>
<keyword evidence="4 6" id="KW-1133">Transmembrane helix</keyword>
<feature type="transmembrane region" description="Helical" evidence="6">
    <location>
        <begin position="274"/>
        <end position="296"/>
    </location>
</feature>
<feature type="transmembrane region" description="Helical" evidence="6">
    <location>
        <begin position="114"/>
        <end position="133"/>
    </location>
</feature>
<feature type="transmembrane region" description="Helical" evidence="6">
    <location>
        <begin position="340"/>
        <end position="364"/>
    </location>
</feature>
<feature type="transmembrane region" description="Helical" evidence="6">
    <location>
        <begin position="316"/>
        <end position="334"/>
    </location>
</feature>
<evidence type="ECO:0000256" key="1">
    <source>
        <dbReference type="ARBA" id="ARBA00004141"/>
    </source>
</evidence>
<evidence type="ECO:0000256" key="5">
    <source>
        <dbReference type="ARBA" id="ARBA00023136"/>
    </source>
</evidence>